<feature type="transmembrane region" description="Helical" evidence="6">
    <location>
        <begin position="518"/>
        <end position="540"/>
    </location>
</feature>
<evidence type="ECO:0000313" key="8">
    <source>
        <dbReference type="Proteomes" id="UP000675664"/>
    </source>
</evidence>
<evidence type="ECO:0000256" key="4">
    <source>
        <dbReference type="ARBA" id="ARBA00022989"/>
    </source>
</evidence>
<keyword evidence="5 6" id="KW-0472">Membrane</keyword>
<feature type="transmembrane region" description="Helical" evidence="6">
    <location>
        <begin position="450"/>
        <end position="474"/>
    </location>
</feature>
<proteinExistence type="predicted"/>
<keyword evidence="8" id="KW-1185">Reference proteome</keyword>
<dbReference type="Pfam" id="PF03169">
    <property type="entry name" value="OPT"/>
    <property type="match status" value="2"/>
</dbReference>
<keyword evidence="3 6" id="KW-0812">Transmembrane</keyword>
<feature type="transmembrane region" description="Helical" evidence="6">
    <location>
        <begin position="256"/>
        <end position="274"/>
    </location>
</feature>
<comment type="caution">
    <text evidence="7">The sequence shown here is derived from an EMBL/GenBank/DDBJ whole genome shotgun (WGS) entry which is preliminary data.</text>
</comment>
<evidence type="ECO:0000256" key="1">
    <source>
        <dbReference type="ARBA" id="ARBA00004141"/>
    </source>
</evidence>
<organism evidence="7 8">
    <name type="scientific">Sinanaerobacter chloroacetimidivorans</name>
    <dbReference type="NCBI Taxonomy" id="2818044"/>
    <lineage>
        <taxon>Bacteria</taxon>
        <taxon>Bacillati</taxon>
        <taxon>Bacillota</taxon>
        <taxon>Clostridia</taxon>
        <taxon>Peptostreptococcales</taxon>
        <taxon>Anaerovoracaceae</taxon>
        <taxon>Sinanaerobacter</taxon>
    </lineage>
</organism>
<comment type="subcellular location">
    <subcellularLocation>
        <location evidence="1">Membrane</location>
        <topology evidence="1">Multi-pass membrane protein</topology>
    </subcellularLocation>
</comment>
<feature type="transmembrane region" description="Helical" evidence="6">
    <location>
        <begin position="409"/>
        <end position="430"/>
    </location>
</feature>
<feature type="transmembrane region" description="Helical" evidence="6">
    <location>
        <begin position="222"/>
        <end position="244"/>
    </location>
</feature>
<name>A0A8J8B0D9_9FIRM</name>
<evidence type="ECO:0000256" key="3">
    <source>
        <dbReference type="ARBA" id="ARBA00022692"/>
    </source>
</evidence>
<evidence type="ECO:0000256" key="6">
    <source>
        <dbReference type="SAM" id="Phobius"/>
    </source>
</evidence>
<sequence>MSDIQKSVKYAISFKEQFTVRGMIIGAIGAVILTMSSMYVALKLGALPWPIIFVALVSMFCLKVLGNTNINEINVTHTAMSAGAMTAGGLAFTIPGIFILDKEADLSMAALFATVFGGVILGLIFTALIRKYFVVTKELPYPMGQAAAETLIVGDEGGQKSLTLFISLGIAAIFTVLRDWFAAIPATIMNSSLVGKGVYGGIWLSPMLIAVGYIIGPLFIGVWFLGAIIGDFGIVIGGTAWGWWDAGTASAIKSSLGIGLMVGTGVGIIVKGILPKAKEIFGPMFSKGAMSGSFINLRWAPIVMVILAFVFTIVCDMGIIASIITLLGVWLATSMSAQIVGQTGINPMEVFGIIVLLAAKAVSGLGHTEAFLVAAVVAIACGLSGDVMNDFKAGHLLKSDPKAQWIGECIGGIIGAFVSVGVFYVILTAYGPEAFGNPEMFIAPQAGAVAAMVGGIPHMTSFLIGLVAGCVLYCVNFPVMTLGLGVYLPFYLSATAFIGGALKFVVEKAAPDWDKKGTGLIIASGLLGGEAVIGVIIALIQAIQGMSAL</sequence>
<feature type="transmembrane region" description="Helical" evidence="6">
    <location>
        <begin position="20"/>
        <end position="41"/>
    </location>
</feature>
<feature type="transmembrane region" description="Helical" evidence="6">
    <location>
        <begin position="78"/>
        <end position="100"/>
    </location>
</feature>
<reference evidence="7" key="1">
    <citation type="submission" date="2021-04" db="EMBL/GenBank/DDBJ databases">
        <title>Sinoanaerobacter chloroacetimidivorans sp. nov., an obligate anaerobic bacterium isolated from anaerobic sludge.</title>
        <authorList>
            <person name="Bao Y."/>
        </authorList>
    </citation>
    <scope>NUCLEOTIDE SEQUENCE</scope>
    <source>
        <strain evidence="7">BAD-6</strain>
    </source>
</reference>
<feature type="transmembrane region" description="Helical" evidence="6">
    <location>
        <begin position="295"/>
        <end position="313"/>
    </location>
</feature>
<protein>
    <submittedName>
        <fullName evidence="7">OPT/YSL family transporter</fullName>
    </submittedName>
</protein>
<reference evidence="7" key="2">
    <citation type="submission" date="2021-04" db="EMBL/GenBank/DDBJ databases">
        <authorList>
            <person name="Liu J."/>
        </authorList>
    </citation>
    <scope>NUCLEOTIDE SEQUENCE</scope>
    <source>
        <strain evidence="7">BAD-6</strain>
    </source>
</reference>
<keyword evidence="4 6" id="KW-1133">Transmembrane helix</keyword>
<dbReference type="Proteomes" id="UP000675664">
    <property type="component" value="Unassembled WGS sequence"/>
</dbReference>
<dbReference type="PANTHER" id="PTHR31645">
    <property type="entry name" value="OLIGOPEPTIDE TRANSPORTER YGL114W-RELATED"/>
    <property type="match status" value="1"/>
</dbReference>
<feature type="transmembrane region" description="Helical" evidence="6">
    <location>
        <begin position="161"/>
        <end position="177"/>
    </location>
</feature>
<evidence type="ECO:0000313" key="7">
    <source>
        <dbReference type="EMBL" id="MBR0596707.1"/>
    </source>
</evidence>
<dbReference type="GO" id="GO:0035673">
    <property type="term" value="F:oligopeptide transmembrane transporter activity"/>
    <property type="evidence" value="ECO:0007669"/>
    <property type="project" value="InterPro"/>
</dbReference>
<dbReference type="EMBL" id="JAGSND010000001">
    <property type="protein sequence ID" value="MBR0596707.1"/>
    <property type="molecule type" value="Genomic_DNA"/>
</dbReference>
<feature type="transmembrane region" description="Helical" evidence="6">
    <location>
        <begin position="197"/>
        <end position="215"/>
    </location>
</feature>
<feature type="transmembrane region" description="Helical" evidence="6">
    <location>
        <begin position="371"/>
        <end position="388"/>
    </location>
</feature>
<dbReference type="InterPro" id="IPR045035">
    <property type="entry name" value="YSL-like"/>
</dbReference>
<feature type="transmembrane region" description="Helical" evidence="6">
    <location>
        <begin position="486"/>
        <end position="506"/>
    </location>
</feature>
<dbReference type="RefSeq" id="WP_227016828.1">
    <property type="nucleotide sequence ID" value="NZ_JAGSND010000001.1"/>
</dbReference>
<dbReference type="GO" id="GO:0016020">
    <property type="term" value="C:membrane"/>
    <property type="evidence" value="ECO:0007669"/>
    <property type="project" value="UniProtKB-SubCell"/>
</dbReference>
<feature type="transmembrane region" description="Helical" evidence="6">
    <location>
        <begin position="106"/>
        <end position="129"/>
    </location>
</feature>
<feature type="transmembrane region" description="Helical" evidence="6">
    <location>
        <begin position="47"/>
        <end position="66"/>
    </location>
</feature>
<accession>A0A8J8B0D9</accession>
<evidence type="ECO:0000256" key="2">
    <source>
        <dbReference type="ARBA" id="ARBA00022448"/>
    </source>
</evidence>
<keyword evidence="2" id="KW-0813">Transport</keyword>
<feature type="transmembrane region" description="Helical" evidence="6">
    <location>
        <begin position="319"/>
        <end position="341"/>
    </location>
</feature>
<dbReference type="AlphaFoldDB" id="A0A8J8B0D9"/>
<evidence type="ECO:0000256" key="5">
    <source>
        <dbReference type="ARBA" id="ARBA00023136"/>
    </source>
</evidence>
<dbReference type="PANTHER" id="PTHR31645:SF0">
    <property type="entry name" value="OLIGOPEPTIDE TRANSPORTER YGL114W-RELATED"/>
    <property type="match status" value="1"/>
</dbReference>
<dbReference type="InterPro" id="IPR004813">
    <property type="entry name" value="OPT"/>
</dbReference>
<gene>
    <name evidence="7" type="ORF">KCX82_02350</name>
</gene>